<keyword evidence="6" id="KW-0813">Transport</keyword>
<dbReference type="PANTHER" id="PTHR43229">
    <property type="entry name" value="NODULATION PROTEIN J"/>
    <property type="match status" value="1"/>
</dbReference>
<dbReference type="InterPro" id="IPR051784">
    <property type="entry name" value="Nod_factor_ABC_transporter"/>
</dbReference>
<dbReference type="InterPro" id="IPR000412">
    <property type="entry name" value="ABC_2_transport"/>
</dbReference>
<dbReference type="GO" id="GO:0043190">
    <property type="term" value="C:ATP-binding cassette (ABC) transporter complex"/>
    <property type="evidence" value="ECO:0007669"/>
    <property type="project" value="InterPro"/>
</dbReference>
<keyword evidence="9" id="KW-1185">Reference proteome</keyword>
<feature type="transmembrane region" description="Helical" evidence="6">
    <location>
        <begin position="103"/>
        <end position="125"/>
    </location>
</feature>
<feature type="transmembrane region" description="Helical" evidence="6">
    <location>
        <begin position="223"/>
        <end position="246"/>
    </location>
</feature>
<evidence type="ECO:0000256" key="3">
    <source>
        <dbReference type="ARBA" id="ARBA00022989"/>
    </source>
</evidence>
<dbReference type="GO" id="GO:0140359">
    <property type="term" value="F:ABC-type transporter activity"/>
    <property type="evidence" value="ECO:0007669"/>
    <property type="project" value="InterPro"/>
</dbReference>
<dbReference type="GO" id="GO:0046677">
    <property type="term" value="P:response to antibiotic"/>
    <property type="evidence" value="ECO:0007669"/>
    <property type="project" value="UniProtKB-KW"/>
</dbReference>
<evidence type="ECO:0000256" key="5">
    <source>
        <dbReference type="ARBA" id="ARBA00023251"/>
    </source>
</evidence>
<keyword evidence="5" id="KW-0046">Antibiotic resistance</keyword>
<feature type="transmembrane region" description="Helical" evidence="6">
    <location>
        <begin position="24"/>
        <end position="43"/>
    </location>
</feature>
<evidence type="ECO:0000256" key="2">
    <source>
        <dbReference type="ARBA" id="ARBA00022692"/>
    </source>
</evidence>
<comment type="caution">
    <text evidence="8">The sequence shown here is derived from an EMBL/GenBank/DDBJ whole genome shotgun (WGS) entry which is preliminary data.</text>
</comment>
<evidence type="ECO:0000313" key="8">
    <source>
        <dbReference type="EMBL" id="GIH83928.1"/>
    </source>
</evidence>
<evidence type="ECO:0000313" key="9">
    <source>
        <dbReference type="Proteomes" id="UP000655044"/>
    </source>
</evidence>
<dbReference type="InterPro" id="IPR013525">
    <property type="entry name" value="ABC2_TM"/>
</dbReference>
<dbReference type="Proteomes" id="UP000655044">
    <property type="component" value="Unassembled WGS sequence"/>
</dbReference>
<proteinExistence type="inferred from homology"/>
<feature type="transmembrane region" description="Helical" evidence="6">
    <location>
        <begin position="173"/>
        <end position="191"/>
    </location>
</feature>
<organism evidence="8 9">
    <name type="scientific">Planobispora rosea</name>
    <dbReference type="NCBI Taxonomy" id="35762"/>
    <lineage>
        <taxon>Bacteria</taxon>
        <taxon>Bacillati</taxon>
        <taxon>Actinomycetota</taxon>
        <taxon>Actinomycetes</taxon>
        <taxon>Streptosporangiales</taxon>
        <taxon>Streptosporangiaceae</taxon>
        <taxon>Planobispora</taxon>
    </lineage>
</organism>
<dbReference type="RefSeq" id="WP_189242017.1">
    <property type="nucleotide sequence ID" value="NZ_BMQP01000007.1"/>
</dbReference>
<protein>
    <recommendedName>
        <fullName evidence="6">Transport permease protein</fullName>
    </recommendedName>
</protein>
<dbReference type="EMBL" id="BOOI01000019">
    <property type="protein sequence ID" value="GIH83928.1"/>
    <property type="molecule type" value="Genomic_DNA"/>
</dbReference>
<dbReference type="PIRSF" id="PIRSF006648">
    <property type="entry name" value="DrrB"/>
    <property type="match status" value="1"/>
</dbReference>
<keyword evidence="4 6" id="KW-0472">Membrane</keyword>
<dbReference type="PROSITE" id="PS51012">
    <property type="entry name" value="ABC_TM2"/>
    <property type="match status" value="1"/>
</dbReference>
<keyword evidence="6" id="KW-1003">Cell membrane</keyword>
<dbReference type="PRINTS" id="PR00164">
    <property type="entry name" value="ABC2TRNSPORT"/>
</dbReference>
<feature type="domain" description="ABC transmembrane type-2" evidence="7">
    <location>
        <begin position="23"/>
        <end position="248"/>
    </location>
</feature>
<evidence type="ECO:0000256" key="4">
    <source>
        <dbReference type="ARBA" id="ARBA00023136"/>
    </source>
</evidence>
<comment type="similarity">
    <text evidence="6">Belongs to the ABC-2 integral membrane protein family.</text>
</comment>
<evidence type="ECO:0000259" key="7">
    <source>
        <dbReference type="PROSITE" id="PS51012"/>
    </source>
</evidence>
<dbReference type="AlphaFoldDB" id="A0A8J3WCD6"/>
<feature type="transmembrane region" description="Helical" evidence="6">
    <location>
        <begin position="137"/>
        <end position="161"/>
    </location>
</feature>
<feature type="transmembrane region" description="Helical" evidence="6">
    <location>
        <begin position="63"/>
        <end position="82"/>
    </location>
</feature>
<keyword evidence="3 6" id="KW-1133">Transmembrane helix</keyword>
<gene>
    <name evidence="8" type="ORF">Pro02_23360</name>
</gene>
<dbReference type="PANTHER" id="PTHR43229:SF2">
    <property type="entry name" value="NODULATION PROTEIN J"/>
    <property type="match status" value="1"/>
</dbReference>
<evidence type="ECO:0000256" key="6">
    <source>
        <dbReference type="RuleBase" id="RU361157"/>
    </source>
</evidence>
<keyword evidence="2 6" id="KW-0812">Transmembrane</keyword>
<dbReference type="Pfam" id="PF01061">
    <property type="entry name" value="ABC2_membrane"/>
    <property type="match status" value="1"/>
</dbReference>
<accession>A0A8J3WCD6</accession>
<dbReference type="InterPro" id="IPR047817">
    <property type="entry name" value="ABC2_TM_bact-type"/>
</dbReference>
<reference evidence="8" key="1">
    <citation type="submission" date="2021-01" db="EMBL/GenBank/DDBJ databases">
        <title>Whole genome shotgun sequence of Planobispora rosea NBRC 15558.</title>
        <authorList>
            <person name="Komaki H."/>
            <person name="Tamura T."/>
        </authorList>
    </citation>
    <scope>NUCLEOTIDE SEQUENCE</scope>
    <source>
        <strain evidence="8">NBRC 15558</strain>
    </source>
</reference>
<name>A0A8J3WCD6_PLARO</name>
<evidence type="ECO:0000256" key="1">
    <source>
        <dbReference type="ARBA" id="ARBA00004141"/>
    </source>
</evidence>
<comment type="subcellular location">
    <subcellularLocation>
        <location evidence="6">Cell membrane</location>
        <topology evidence="6">Multi-pass membrane protein</topology>
    </subcellularLocation>
    <subcellularLocation>
        <location evidence="1">Membrane</location>
        <topology evidence="1">Multi-pass membrane protein</topology>
    </subcellularLocation>
</comment>
<sequence length="250" mass="26135">MSTITETGLLAGRNLRRFAKSPQLVADAVMFPLILLFLMLLVFGELVGAATHGGRYIDRLAPVIVLFSAAYGAVGTGVGFFTDLRSGIVDRFRSMNISRLSVLAGRIVGDLVRAVLVAAVTTAVAHLAGFRFTGGPLAVLGFFAVVALFAWIFLWLAVVVAMAASSEQAVSGALNTPVTLLLFLSSGFVPVEQFPGWLQPVVRANPLSLAGDALVGLSGGGPVLLPVLFTGAWAVAATVILVPLAVRLYK</sequence>